<sequence>MNILIVKMSAIGDVIHTFPALNALRDYFPDACITWLVEEAAADLVIGHPSLDNVIVSKRKHWMKSLFSSSFPSAFMKILSFIHTLRETEYDMIIDFQGLLKSGVMVMLARGKKKIGFDKGMEHAECSHLFYNLRIAPVNMEIHALKRGLMMIQSLGVKADKVEYRLPVTPEDRHAVHTLLQKNGITSKEKIICINPQATWETKLWDNEKFADLSDRIQEQYGARIVFTGGPEDRPVIDAIMSMTNKTCVNLAGLTTLKMLAALYEQADVLVTTDTGPMHLGAAAGTRVVAIFGSTAPWRTGPYGPDHVVVRSATGCSPCFKRECEHKSCMRDISVDQVMSAVKKQMGVP</sequence>
<comment type="pathway">
    <text evidence="2">Bacterial outer membrane biogenesis; LPS core biosynthesis.</text>
</comment>
<name>A0A328FAV8_9BACT</name>
<evidence type="ECO:0000313" key="13">
    <source>
        <dbReference type="EMBL" id="QBH13806.1"/>
    </source>
</evidence>
<dbReference type="Gene3D" id="3.40.50.2000">
    <property type="entry name" value="Glycogen Phosphorylase B"/>
    <property type="match status" value="2"/>
</dbReference>
<keyword evidence="8" id="KW-0472">Membrane</keyword>
<dbReference type="GO" id="GO:0009244">
    <property type="term" value="P:lipopolysaccharide core region biosynthetic process"/>
    <property type="evidence" value="ECO:0007669"/>
    <property type="project" value="InterPro"/>
</dbReference>
<evidence type="ECO:0000256" key="3">
    <source>
        <dbReference type="ARBA" id="ARBA00022475"/>
    </source>
</evidence>
<evidence type="ECO:0000256" key="11">
    <source>
        <dbReference type="ARBA" id="ARBA00044330"/>
    </source>
</evidence>
<comment type="subcellular location">
    <subcellularLocation>
        <location evidence="1">Cell inner membrane</location>
        <topology evidence="1">Peripheral membrane protein</topology>
        <orientation evidence="1">Cytoplasmic side</orientation>
    </subcellularLocation>
</comment>
<dbReference type="EC" id="2.4.99.23" evidence="9"/>
<reference evidence="13 16" key="2">
    <citation type="submission" date="2019-02" db="EMBL/GenBank/DDBJ databases">
        <title>Complete genome sequence of Desulfobacter hydrogenophilus AcRS1.</title>
        <authorList>
            <person name="Marietou A."/>
            <person name="Lund M.B."/>
            <person name="Marshall I.P.G."/>
            <person name="Schreiber L."/>
            <person name="Jorgensen B."/>
        </authorList>
    </citation>
    <scope>NUCLEOTIDE SEQUENCE [LARGE SCALE GENOMIC DNA]</scope>
    <source>
        <strain evidence="13 16">AcRS1</strain>
    </source>
</reference>
<evidence type="ECO:0000256" key="12">
    <source>
        <dbReference type="ARBA" id="ARBA00049201"/>
    </source>
</evidence>
<evidence type="ECO:0000256" key="8">
    <source>
        <dbReference type="ARBA" id="ARBA00023136"/>
    </source>
</evidence>
<evidence type="ECO:0000256" key="7">
    <source>
        <dbReference type="ARBA" id="ARBA00022985"/>
    </source>
</evidence>
<dbReference type="PANTHER" id="PTHR30160">
    <property type="entry name" value="TETRAACYLDISACCHARIDE 4'-KINASE-RELATED"/>
    <property type="match status" value="1"/>
</dbReference>
<dbReference type="SUPFAM" id="SSF53756">
    <property type="entry name" value="UDP-Glycosyltransferase/glycogen phosphorylase"/>
    <property type="match status" value="1"/>
</dbReference>
<evidence type="ECO:0000256" key="9">
    <source>
        <dbReference type="ARBA" id="ARBA00044041"/>
    </source>
</evidence>
<dbReference type="EMBL" id="QLNI01000037">
    <property type="protein sequence ID" value="RAM00820.1"/>
    <property type="molecule type" value="Genomic_DNA"/>
</dbReference>
<dbReference type="AlphaFoldDB" id="A0A328FAV8"/>
<keyword evidence="3" id="KW-1003">Cell membrane</keyword>
<dbReference type="GO" id="GO:0008713">
    <property type="term" value="F:ADP-heptose-lipopolysaccharide heptosyltransferase activity"/>
    <property type="evidence" value="ECO:0007669"/>
    <property type="project" value="TreeGrafter"/>
</dbReference>
<evidence type="ECO:0000313" key="16">
    <source>
        <dbReference type="Proteomes" id="UP000293902"/>
    </source>
</evidence>
<evidence type="ECO:0000313" key="15">
    <source>
        <dbReference type="Proteomes" id="UP000248798"/>
    </source>
</evidence>
<dbReference type="NCBIfam" id="TIGR02193">
    <property type="entry name" value="heptsyl_trn_I"/>
    <property type="match status" value="1"/>
</dbReference>
<evidence type="ECO:0000256" key="4">
    <source>
        <dbReference type="ARBA" id="ARBA00022519"/>
    </source>
</evidence>
<gene>
    <name evidence="14" type="primary">waaC</name>
    <name evidence="14" type="ORF">DO021_16810</name>
    <name evidence="13" type="ORF">EYB58_13260</name>
</gene>
<organism evidence="14 15">
    <name type="scientific">Desulfobacter hydrogenophilus</name>
    <dbReference type="NCBI Taxonomy" id="2291"/>
    <lineage>
        <taxon>Bacteria</taxon>
        <taxon>Pseudomonadati</taxon>
        <taxon>Thermodesulfobacteriota</taxon>
        <taxon>Desulfobacteria</taxon>
        <taxon>Desulfobacterales</taxon>
        <taxon>Desulfobacteraceae</taxon>
        <taxon>Desulfobacter</taxon>
    </lineage>
</organism>
<dbReference type="InterPro" id="IPR051199">
    <property type="entry name" value="LPS_LOS_Heptosyltrfase"/>
</dbReference>
<dbReference type="GO" id="GO:0005886">
    <property type="term" value="C:plasma membrane"/>
    <property type="evidence" value="ECO:0007669"/>
    <property type="project" value="UniProtKB-SubCell"/>
</dbReference>
<keyword evidence="7" id="KW-0448">Lipopolysaccharide biosynthesis</keyword>
<dbReference type="PANTHER" id="PTHR30160:SF1">
    <property type="entry name" value="LIPOPOLYSACCHARIDE 1,2-N-ACETYLGLUCOSAMINETRANSFERASE-RELATED"/>
    <property type="match status" value="1"/>
</dbReference>
<dbReference type="Proteomes" id="UP000248798">
    <property type="component" value="Unassembled WGS sequence"/>
</dbReference>
<accession>A0A328FAV8</accession>
<evidence type="ECO:0000313" key="14">
    <source>
        <dbReference type="EMBL" id="RAM00820.1"/>
    </source>
</evidence>
<evidence type="ECO:0000256" key="1">
    <source>
        <dbReference type="ARBA" id="ARBA00004515"/>
    </source>
</evidence>
<reference evidence="14 15" key="1">
    <citation type="submission" date="2018-06" db="EMBL/GenBank/DDBJ databases">
        <title>Complete Genome Sequence of Desulfobacter hydrogenophilus (DSM3380).</title>
        <authorList>
            <person name="Marietou A."/>
            <person name="Schreiber L."/>
            <person name="Marshall I."/>
            <person name="Jorgensen B."/>
        </authorList>
    </citation>
    <scope>NUCLEOTIDE SEQUENCE [LARGE SCALE GENOMIC DNA]</scope>
    <source>
        <strain evidence="14 15">DSM 3380</strain>
    </source>
</reference>
<dbReference type="InterPro" id="IPR011908">
    <property type="entry name" value="LipoPS_heptosylTferase-I"/>
</dbReference>
<dbReference type="CDD" id="cd03789">
    <property type="entry name" value="GT9_LPS_heptosyltransferase"/>
    <property type="match status" value="1"/>
</dbReference>
<dbReference type="EMBL" id="CP036313">
    <property type="protein sequence ID" value="QBH13806.1"/>
    <property type="molecule type" value="Genomic_DNA"/>
</dbReference>
<proteinExistence type="predicted"/>
<evidence type="ECO:0000256" key="5">
    <source>
        <dbReference type="ARBA" id="ARBA00022676"/>
    </source>
</evidence>
<comment type="catalytic activity">
    <reaction evidence="12">
        <text>an alpha-Kdo-(2-&gt;4)-alpha-Kdo-(2-&gt;6)-lipid A + ADP-L-glycero-beta-D-manno-heptose = an L-alpha-D-Hep-(1-&gt;5)-[alpha-Kdo-(2-&gt;4)]-alpha-Kdo-(2-&gt;6)-lipid A + ADP + H(+)</text>
        <dbReference type="Rhea" id="RHEA:74067"/>
        <dbReference type="ChEBI" id="CHEBI:15378"/>
        <dbReference type="ChEBI" id="CHEBI:61506"/>
        <dbReference type="ChEBI" id="CHEBI:176431"/>
        <dbReference type="ChEBI" id="CHEBI:193068"/>
        <dbReference type="ChEBI" id="CHEBI:456216"/>
        <dbReference type="EC" id="2.4.99.23"/>
    </reaction>
</comment>
<keyword evidence="5" id="KW-0328">Glycosyltransferase</keyword>
<keyword evidence="4" id="KW-0997">Cell inner membrane</keyword>
<dbReference type="RefSeq" id="WP_111958781.1">
    <property type="nucleotide sequence ID" value="NZ_CP036313.1"/>
</dbReference>
<keyword evidence="16" id="KW-1185">Reference proteome</keyword>
<dbReference type="Proteomes" id="UP000293902">
    <property type="component" value="Chromosome"/>
</dbReference>
<evidence type="ECO:0000256" key="10">
    <source>
        <dbReference type="ARBA" id="ARBA00044190"/>
    </source>
</evidence>
<keyword evidence="6 14" id="KW-0808">Transferase</keyword>
<dbReference type="Pfam" id="PF01075">
    <property type="entry name" value="Glyco_transf_9"/>
    <property type="match status" value="1"/>
</dbReference>
<evidence type="ECO:0000256" key="2">
    <source>
        <dbReference type="ARBA" id="ARBA00004713"/>
    </source>
</evidence>
<evidence type="ECO:0000256" key="6">
    <source>
        <dbReference type="ARBA" id="ARBA00022679"/>
    </source>
</evidence>
<dbReference type="GO" id="GO:0005829">
    <property type="term" value="C:cytosol"/>
    <property type="evidence" value="ECO:0007669"/>
    <property type="project" value="TreeGrafter"/>
</dbReference>
<protein>
    <recommendedName>
        <fullName evidence="10">Lipopolysaccharide heptosyltransferase 1</fullName>
        <ecNumber evidence="9">2.4.99.23</ecNumber>
    </recommendedName>
    <alternativeName>
        <fullName evidence="11">ADP-heptose:lipopolysaccharide heptosyltransferase I</fullName>
    </alternativeName>
</protein>
<dbReference type="OrthoDB" id="9760688at2"/>
<dbReference type="InterPro" id="IPR002201">
    <property type="entry name" value="Glyco_trans_9"/>
</dbReference>